<dbReference type="AlphaFoldDB" id="A0A9W7HKN4"/>
<reference evidence="5" key="1">
    <citation type="submission" date="2023-05" db="EMBL/GenBank/DDBJ databases">
        <title>Genome and transcriptome analyses reveal genes involved in the formation of fine ridges on petal epidermal cells in Hibiscus trionum.</title>
        <authorList>
            <person name="Koshimizu S."/>
            <person name="Masuda S."/>
            <person name="Ishii T."/>
            <person name="Shirasu K."/>
            <person name="Hoshino A."/>
            <person name="Arita M."/>
        </authorList>
    </citation>
    <scope>NUCLEOTIDE SEQUENCE</scope>
    <source>
        <strain evidence="5">Hamamatsu line</strain>
    </source>
</reference>
<evidence type="ECO:0000313" key="5">
    <source>
        <dbReference type="EMBL" id="GMI79499.1"/>
    </source>
</evidence>
<dbReference type="Gene3D" id="2.40.70.10">
    <property type="entry name" value="Acid Proteases"/>
    <property type="match status" value="2"/>
</dbReference>
<dbReference type="PANTHER" id="PTHR13683:SF908">
    <property type="entry name" value="ASPARTYL PROTEASE FAMILY PROTEIN, PUTATIVE-RELATED"/>
    <property type="match status" value="1"/>
</dbReference>
<evidence type="ECO:0000259" key="4">
    <source>
        <dbReference type="PROSITE" id="PS51767"/>
    </source>
</evidence>
<protein>
    <recommendedName>
        <fullName evidence="4">Peptidase A1 domain-containing protein</fullName>
    </recommendedName>
</protein>
<dbReference type="EMBL" id="BSYR01000016">
    <property type="protein sequence ID" value="GMI79499.1"/>
    <property type="molecule type" value="Genomic_DNA"/>
</dbReference>
<dbReference type="FunFam" id="2.40.70.10:FF:000013">
    <property type="entry name" value="Aspartyl protease AED1"/>
    <property type="match status" value="1"/>
</dbReference>
<comment type="similarity">
    <text evidence="1">Belongs to the peptidase A1 family.</text>
</comment>
<proteinExistence type="inferred from homology"/>
<name>A0A9W7HKN4_HIBTR</name>
<dbReference type="InterPro" id="IPR001461">
    <property type="entry name" value="Aspartic_peptidase_A1"/>
</dbReference>
<evidence type="ECO:0000256" key="3">
    <source>
        <dbReference type="SAM" id="SignalP"/>
    </source>
</evidence>
<keyword evidence="3" id="KW-0732">Signal</keyword>
<dbReference type="SUPFAM" id="SSF50630">
    <property type="entry name" value="Acid proteases"/>
    <property type="match status" value="1"/>
</dbReference>
<accession>A0A9W7HKN4</accession>
<sequence length="470" mass="50968">MAISFFFFLLLLCSSKNSYGFQPKTTIIETKDLPRVHTLQTTSLLPSTVCKSSSKAISEKSLIKIVNKHGPCSGLSQDKANIVPSHAEILRQDQARADSIHSMLSSNSLEKTSLQDKPGISIGTGKYQVGIGFGLPNTKLSLVFDTASQLTWTQCQPCSVYCYDQKEPIFNPLKSSSYVGIRCPSATCNRISSEGMQKGCSTKSACIYGVTYTNTTFSVGFLAQETISLTSSDVFQGFVFGCGQRNRFPNGGRAAGVLGLGRGWFSIISQTSNKYHKVFSYCLPSSEASAGYLKFGDGNLPSSIKFTPMSKLFEGTNYYGLDIVDIGVGGERLSIDRSVFSSSGTVIDSASLITRLPPAAYSRVRRSFVAKMTNYPTAPKFENLGTCYDFSGNSTVEMPTITLYFDGGVEMPIDARGILYFNKISQACLAFAKNNEDDDVMIVGNFQQKGYEVVYDEANGRVGFAAGACS</sequence>
<dbReference type="Proteomes" id="UP001165190">
    <property type="component" value="Unassembled WGS sequence"/>
</dbReference>
<feature type="chain" id="PRO_5040993353" description="Peptidase A1 domain-containing protein" evidence="3">
    <location>
        <begin position="21"/>
        <end position="470"/>
    </location>
</feature>
<evidence type="ECO:0000256" key="1">
    <source>
        <dbReference type="ARBA" id="ARBA00007447"/>
    </source>
</evidence>
<dbReference type="PROSITE" id="PS51767">
    <property type="entry name" value="PEPTIDASE_A1"/>
    <property type="match status" value="1"/>
</dbReference>
<organism evidence="5 6">
    <name type="scientific">Hibiscus trionum</name>
    <name type="common">Flower of an hour</name>
    <dbReference type="NCBI Taxonomy" id="183268"/>
    <lineage>
        <taxon>Eukaryota</taxon>
        <taxon>Viridiplantae</taxon>
        <taxon>Streptophyta</taxon>
        <taxon>Embryophyta</taxon>
        <taxon>Tracheophyta</taxon>
        <taxon>Spermatophyta</taxon>
        <taxon>Magnoliopsida</taxon>
        <taxon>eudicotyledons</taxon>
        <taxon>Gunneridae</taxon>
        <taxon>Pentapetalae</taxon>
        <taxon>rosids</taxon>
        <taxon>malvids</taxon>
        <taxon>Malvales</taxon>
        <taxon>Malvaceae</taxon>
        <taxon>Malvoideae</taxon>
        <taxon>Hibiscus</taxon>
    </lineage>
</organism>
<dbReference type="FunFam" id="2.40.70.10:FF:000031">
    <property type="entry name" value="Aspartyl protease AED1"/>
    <property type="match status" value="1"/>
</dbReference>
<dbReference type="Pfam" id="PF14543">
    <property type="entry name" value="TAXi_N"/>
    <property type="match status" value="1"/>
</dbReference>
<dbReference type="GO" id="GO:0004190">
    <property type="term" value="F:aspartic-type endopeptidase activity"/>
    <property type="evidence" value="ECO:0007669"/>
    <property type="project" value="InterPro"/>
</dbReference>
<dbReference type="Pfam" id="PF14541">
    <property type="entry name" value="TAXi_C"/>
    <property type="match status" value="1"/>
</dbReference>
<dbReference type="InterPro" id="IPR032799">
    <property type="entry name" value="TAXi_C"/>
</dbReference>
<comment type="caution">
    <text evidence="5">The sequence shown here is derived from an EMBL/GenBank/DDBJ whole genome shotgun (WGS) entry which is preliminary data.</text>
</comment>
<feature type="active site" evidence="2">
    <location>
        <position position="348"/>
    </location>
</feature>
<keyword evidence="6" id="KW-1185">Reference proteome</keyword>
<evidence type="ECO:0000256" key="2">
    <source>
        <dbReference type="PIRSR" id="PIRSR601461-1"/>
    </source>
</evidence>
<dbReference type="InterPro" id="IPR033121">
    <property type="entry name" value="PEPTIDASE_A1"/>
</dbReference>
<feature type="active site" evidence="2">
    <location>
        <position position="145"/>
    </location>
</feature>
<feature type="signal peptide" evidence="3">
    <location>
        <begin position="1"/>
        <end position="20"/>
    </location>
</feature>
<dbReference type="PANTHER" id="PTHR13683">
    <property type="entry name" value="ASPARTYL PROTEASES"/>
    <property type="match status" value="1"/>
</dbReference>
<dbReference type="GO" id="GO:0006508">
    <property type="term" value="P:proteolysis"/>
    <property type="evidence" value="ECO:0007669"/>
    <property type="project" value="InterPro"/>
</dbReference>
<gene>
    <name evidence="5" type="ORF">HRI_001619200</name>
</gene>
<feature type="domain" description="Peptidase A1" evidence="4">
    <location>
        <begin position="127"/>
        <end position="465"/>
    </location>
</feature>
<evidence type="ECO:0000313" key="6">
    <source>
        <dbReference type="Proteomes" id="UP001165190"/>
    </source>
</evidence>
<dbReference type="InterPro" id="IPR021109">
    <property type="entry name" value="Peptidase_aspartic_dom_sf"/>
</dbReference>
<dbReference type="InterPro" id="IPR032861">
    <property type="entry name" value="TAXi_N"/>
</dbReference>
<dbReference type="OrthoDB" id="2747330at2759"/>